<protein>
    <submittedName>
        <fullName evidence="2">Uncharacterized protein</fullName>
    </submittedName>
</protein>
<dbReference type="Proteomes" id="UP000236447">
    <property type="component" value="Chromosome"/>
</dbReference>
<evidence type="ECO:0000313" key="1">
    <source>
        <dbReference type="EMBL" id="AUQ93529.1"/>
    </source>
</evidence>
<accession>A0A2I7JT43</accession>
<keyword evidence="4" id="KW-1185">Reference proteome</keyword>
<proteinExistence type="predicted"/>
<dbReference type="Proteomes" id="UP000236536">
    <property type="component" value="Chromosome"/>
</dbReference>
<gene>
    <name evidence="1" type="ORF">PhaeoP66_00714</name>
    <name evidence="2" type="ORF">PhaeoP88_02648</name>
</gene>
<dbReference type="EMBL" id="CP010725">
    <property type="protein sequence ID" value="AUQ99991.1"/>
    <property type="molecule type" value="Genomic_DNA"/>
</dbReference>
<dbReference type="AlphaFoldDB" id="A0A2I7JT43"/>
<evidence type="ECO:0000313" key="3">
    <source>
        <dbReference type="Proteomes" id="UP000236447"/>
    </source>
</evidence>
<name>A0A2I7JT43_9RHOB</name>
<organism evidence="2 3">
    <name type="scientific">Phaeobacter inhibens</name>
    <dbReference type="NCBI Taxonomy" id="221822"/>
    <lineage>
        <taxon>Bacteria</taxon>
        <taxon>Pseudomonadati</taxon>
        <taxon>Pseudomonadota</taxon>
        <taxon>Alphaproteobacteria</taxon>
        <taxon>Rhodobacterales</taxon>
        <taxon>Roseobacteraceae</taxon>
        <taxon>Phaeobacter</taxon>
    </lineage>
</organism>
<evidence type="ECO:0000313" key="2">
    <source>
        <dbReference type="EMBL" id="AUQ99991.1"/>
    </source>
</evidence>
<sequence>MKRTLLEVTVSETDEDRDFWATRQWARDNVEGIRKAEIIVVPWIDFRKDAEVLFPQGTTDFVRSLQEALPIVVGVDRSAYAEVALYANTKRLPAIFVTSLMLPALAGALGNILSEQVTGSQTAEFIEMRLIVENQGAPCISVEYKGPPGRAVDTLLDYIERCVPGPTATVGDNNVSEKTKSK</sequence>
<dbReference type="EMBL" id="CP010705">
    <property type="protein sequence ID" value="AUQ93529.1"/>
    <property type="molecule type" value="Genomic_DNA"/>
</dbReference>
<reference evidence="3 4" key="2">
    <citation type="journal article" date="2017" name="Genome Biol. Evol.">
        <title>Trajectories and Drivers of Genome Evolution in Surface-Associated Marine Phaeobacter.</title>
        <authorList>
            <person name="Freese H.M."/>
            <person name="Sikorski J."/>
            <person name="Bunk B."/>
            <person name="Scheuner C."/>
            <person name="Meier-Kolthoff J.P."/>
            <person name="Sproer C."/>
            <person name="Gram L."/>
            <person name="Overmann J."/>
        </authorList>
    </citation>
    <scope>NUCLEOTIDE SEQUENCE [LARGE SCALE GENOMIC DNA]</scope>
    <source>
        <strain evidence="1 4">P66</strain>
        <strain evidence="2 3">P88</strain>
    </source>
</reference>
<evidence type="ECO:0000313" key="4">
    <source>
        <dbReference type="Proteomes" id="UP000236536"/>
    </source>
</evidence>
<reference evidence="1 4" key="3">
    <citation type="journal article" date="2017" name="Int. J. Syst. Evol. Microbiol.">
        <title>Adaptation of Surface-Associated Bacteria to the Open Ocean: A Genomically Distinct Subpopulation of Phaeobacter gallaeciensis Colonizes Pacific Mesozooplankton.</title>
        <authorList>
            <person name="Freese H.M."/>
            <person name="Methner A."/>
            <person name="Overmann J."/>
        </authorList>
    </citation>
    <scope>NUCLEOTIDE SEQUENCE [LARGE SCALE GENOMIC DNA]</scope>
    <source>
        <strain evidence="1 4">P66</strain>
    </source>
</reference>
<dbReference type="RefSeq" id="WP_102873725.1">
    <property type="nucleotide sequence ID" value="NZ_CP010599.1"/>
</dbReference>
<reference evidence="2 3" key="1">
    <citation type="journal article" date="2017" name="Front. Microbiol.">
        <title>Phaeobacter piscinae sp. nov., a species of the Roseobacter group and potential aquaculture probiont.</title>
        <authorList>
            <person name="Sonnenschein E.C."/>
            <person name="Phippen C.B.W."/>
            <person name="Nielsen K.F."/>
            <person name="Mateiu R.V."/>
            <person name="Melchiorsen J."/>
            <person name="Gram L."/>
            <person name="Overmann J."/>
            <person name="Freese H.M."/>
        </authorList>
    </citation>
    <scope>NUCLEOTIDE SEQUENCE [LARGE SCALE GENOMIC DNA]</scope>
    <source>
        <strain evidence="2 3">P88</strain>
    </source>
</reference>